<keyword evidence="2" id="KW-0547">Nucleotide-binding</keyword>
<evidence type="ECO:0000259" key="1">
    <source>
        <dbReference type="Pfam" id="PF04851"/>
    </source>
</evidence>
<dbReference type="Gene3D" id="3.40.50.300">
    <property type="entry name" value="P-loop containing nucleotide triphosphate hydrolases"/>
    <property type="match status" value="2"/>
</dbReference>
<evidence type="ECO:0000313" key="2">
    <source>
        <dbReference type="EMBL" id="MDL5157471.1"/>
    </source>
</evidence>
<feature type="domain" description="Helicase/UvrB N-terminal" evidence="1">
    <location>
        <begin position="149"/>
        <end position="315"/>
    </location>
</feature>
<dbReference type="GO" id="GO:0004386">
    <property type="term" value="F:helicase activity"/>
    <property type="evidence" value="ECO:0007669"/>
    <property type="project" value="UniProtKB-KW"/>
</dbReference>
<evidence type="ECO:0000313" key="3">
    <source>
        <dbReference type="Proteomes" id="UP001231924"/>
    </source>
</evidence>
<comment type="caution">
    <text evidence="2">The sequence shown here is derived from an EMBL/GenBank/DDBJ whole genome shotgun (WGS) entry which is preliminary data.</text>
</comment>
<dbReference type="RefSeq" id="WP_286053899.1">
    <property type="nucleotide sequence ID" value="NZ_JASVWF010000003.1"/>
</dbReference>
<dbReference type="InterPro" id="IPR027417">
    <property type="entry name" value="P-loop_NTPase"/>
</dbReference>
<dbReference type="Proteomes" id="UP001231924">
    <property type="component" value="Unassembled WGS sequence"/>
</dbReference>
<keyword evidence="2" id="KW-0347">Helicase</keyword>
<dbReference type="NCBIfam" id="NF046055">
    <property type="entry name" value="restr_BPTD_3080"/>
    <property type="match status" value="1"/>
</dbReference>
<organism evidence="2 3">
    <name type="scientific">Actinomycetospora termitidis</name>
    <dbReference type="NCBI Taxonomy" id="3053470"/>
    <lineage>
        <taxon>Bacteria</taxon>
        <taxon>Bacillati</taxon>
        <taxon>Actinomycetota</taxon>
        <taxon>Actinomycetes</taxon>
        <taxon>Pseudonocardiales</taxon>
        <taxon>Pseudonocardiaceae</taxon>
        <taxon>Actinomycetospora</taxon>
    </lineage>
</organism>
<protein>
    <submittedName>
        <fullName evidence="2">DEAD/DEAH box helicase family protein</fullName>
    </submittedName>
</protein>
<sequence>MARQAIENPILNRPYEQPARHWRFDDRGVILPEIEEGRRPSESWIPIPPPTKKKRSTAVQQEFDLAHTSERRLRNEQVDHIRTAVDRWRRQGYGDVTPTTKRLLEYWSDPERENKVLFCQREAIETAIFLAEAASKRDGQWVAGELAEINNRYNVGLPRVALKMATGSGKTIVMAALIAWQTLNKAARPHDARFARRFLVVTPGVTIRDRLRVLMPSDDENYYRARDLVPADLWPDLRSAQIVVTNFHSFLLRTTREGQQASATTRAYATTRVDVDPFVEKPDQMVSRVLREFSGSRQRGEIVVLNDEAHHCYQGRTVAAEDGQTEADLTGTEKSEAAGRNADAGVWFTGLQRVESKIGIKAVYDLSATPFFLKGSGYPEGFLFPWVVSDFSLMDAIESGIVKIPRVPVDDNASHDEVTYLNLWARIGDDLPKRLPRGGLAPGTALPHTLDAALHSLYGHYEDAYERWSRAADVEVEAPPVFIVVCNNTTVSKMVFDVIAGYTKNTDVGDVHVRGALPLFSNVEDGHPVRRPRTILVDSAQLESGGGISKDFKAAAADEIDAYRAEFAARTGRSSEEIDDTALLREVMNTVGKPGRLGGNVRCVVSVSMLTEGWDANTVTHVLGVRAFGSQLLCEQVVGRGLRRRSYAVNSDGYFDAEYAEVYGVPFSFVRVEPGEAPDPTPTRPPVPVRAMLDRGDLRITFPKLDGYRVEIPERPLDVTFTDAHRFTLDLASVPTLTETAGVVGRQAIHTLDELSRERTQRVAFSIAQRLVDRYFTDGLDEPRRWLFPQLVVLARRWLDECVEYRGTFPGLFMLSEMNHLAAERISHAVVGGGQGPETVLPIFRRFEPEGSSDDVDFTTTKVVYEAEPDRSPVNYVVLDGIGGNTWEQIVAQSLESLSSSVRSYVKNDHLELAIPYTHAGRSHRYLPDFLVDLVPAADGVRRSLLVEVSGTQKPKAMTQEKADTARNLWCAALNNHGGWGRWGFLEITEPATAKSELTQAIADLYADVDISSGVRRNRVPARSAS</sequence>
<dbReference type="EMBL" id="JASVWF010000003">
    <property type="protein sequence ID" value="MDL5157471.1"/>
    <property type="molecule type" value="Genomic_DNA"/>
</dbReference>
<dbReference type="PANTHER" id="PTHR47396">
    <property type="entry name" value="TYPE I RESTRICTION ENZYME ECOKI R PROTEIN"/>
    <property type="match status" value="1"/>
</dbReference>
<name>A0ABT7M9Z2_9PSEU</name>
<dbReference type="Pfam" id="PF04851">
    <property type="entry name" value="ResIII"/>
    <property type="match status" value="1"/>
</dbReference>
<dbReference type="PANTHER" id="PTHR47396:SF1">
    <property type="entry name" value="ATP-DEPENDENT HELICASE IRC3-RELATED"/>
    <property type="match status" value="1"/>
</dbReference>
<dbReference type="SUPFAM" id="SSF52540">
    <property type="entry name" value="P-loop containing nucleoside triphosphate hydrolases"/>
    <property type="match status" value="2"/>
</dbReference>
<proteinExistence type="predicted"/>
<dbReference type="InterPro" id="IPR006935">
    <property type="entry name" value="Helicase/UvrB_N"/>
</dbReference>
<keyword evidence="2" id="KW-0378">Hydrolase</keyword>
<keyword evidence="3" id="KW-1185">Reference proteome</keyword>
<accession>A0ABT7M9Z2</accession>
<dbReference type="InterPro" id="IPR050742">
    <property type="entry name" value="Helicase_Restrict-Modif_Enz"/>
</dbReference>
<reference evidence="2 3" key="1">
    <citation type="submission" date="2023-06" db="EMBL/GenBank/DDBJ databases">
        <title>Actinomycetospora Odt1-22.</title>
        <authorList>
            <person name="Supong K."/>
        </authorList>
    </citation>
    <scope>NUCLEOTIDE SEQUENCE [LARGE SCALE GENOMIC DNA]</scope>
    <source>
        <strain evidence="2 3">Odt1-22</strain>
    </source>
</reference>
<keyword evidence="2" id="KW-0067">ATP-binding</keyword>
<gene>
    <name evidence="2" type="ORF">QRT03_16005</name>
</gene>